<evidence type="ECO:0000313" key="1">
    <source>
        <dbReference type="EMBL" id="KWN06367.1"/>
    </source>
</evidence>
<dbReference type="EMBL" id="LPLZ01000074">
    <property type="protein sequence ID" value="KWN06367.1"/>
    <property type="molecule type" value="Genomic_DNA"/>
</dbReference>
<dbReference type="RefSeq" id="WP_155646892.1">
    <property type="nucleotide sequence ID" value="NZ_LPLZ01000074.1"/>
</dbReference>
<organism evidence="1 2">
    <name type="scientific">Burkholderia territorii</name>
    <dbReference type="NCBI Taxonomy" id="1503055"/>
    <lineage>
        <taxon>Bacteria</taxon>
        <taxon>Pseudomonadati</taxon>
        <taxon>Pseudomonadota</taxon>
        <taxon>Betaproteobacteria</taxon>
        <taxon>Burkholderiales</taxon>
        <taxon>Burkholderiaceae</taxon>
        <taxon>Burkholderia</taxon>
        <taxon>Burkholderia cepacia complex</taxon>
    </lineage>
</organism>
<protein>
    <submittedName>
        <fullName evidence="1">Uncharacterized protein</fullName>
    </submittedName>
</protein>
<dbReference type="Proteomes" id="UP000068016">
    <property type="component" value="Unassembled WGS sequence"/>
</dbReference>
<gene>
    <name evidence="1" type="ORF">WT83_27170</name>
</gene>
<proteinExistence type="predicted"/>
<dbReference type="AlphaFoldDB" id="A0A108E7Z0"/>
<comment type="caution">
    <text evidence="1">The sequence shown here is derived from an EMBL/GenBank/DDBJ whole genome shotgun (WGS) entry which is preliminary data.</text>
</comment>
<accession>A0A108E7Z0</accession>
<evidence type="ECO:0000313" key="2">
    <source>
        <dbReference type="Proteomes" id="UP000068016"/>
    </source>
</evidence>
<reference evidence="1 2" key="1">
    <citation type="submission" date="2015-11" db="EMBL/GenBank/DDBJ databases">
        <title>Expanding the genomic diversity of Burkholderia species for the development of highly accurate diagnostics.</title>
        <authorList>
            <person name="Sahl J."/>
            <person name="Keim P."/>
            <person name="Wagner D."/>
        </authorList>
    </citation>
    <scope>NUCLEOTIDE SEQUENCE [LARGE SCALE GENOMIC DNA]</scope>
    <source>
        <strain evidence="1 2">MSMB793WGS</strain>
    </source>
</reference>
<sequence length="173" mass="18994">MPGTQRSRNLQDLDGLARATFEALGAYGIAGIWACITLDHLQQLSFRDVPDHSASLKKIESLASQWQGASNPDHHCALEIFHTFKEYPRDQLPHQCYLELAAAAIVHALQTEGLAGIKAVLALDRLGRLRLTAEHEFETRALYSAVGAFWNIHPQASALDALSTTNTIHPSTT</sequence>
<name>A0A108E7Z0_9BURK</name>